<dbReference type="InterPro" id="IPR036259">
    <property type="entry name" value="MFS_trans_sf"/>
</dbReference>
<feature type="domain" description="Major facilitator superfamily (MFS) profile" evidence="8">
    <location>
        <begin position="17"/>
        <end position="499"/>
    </location>
</feature>
<comment type="caution">
    <text evidence="9">The sequence shown here is derived from an EMBL/GenBank/DDBJ whole genome shotgun (WGS) entry which is preliminary data.</text>
</comment>
<dbReference type="PANTHER" id="PTHR42718:SF47">
    <property type="entry name" value="METHYL VIOLOGEN RESISTANCE PROTEIN SMVA"/>
    <property type="match status" value="1"/>
</dbReference>
<dbReference type="PANTHER" id="PTHR42718">
    <property type="entry name" value="MAJOR FACILITATOR SUPERFAMILY MULTIDRUG TRANSPORTER MFSC"/>
    <property type="match status" value="1"/>
</dbReference>
<feature type="transmembrane region" description="Helical" evidence="7">
    <location>
        <begin position="272"/>
        <end position="297"/>
    </location>
</feature>
<sequence>MPNTMHSEVAGRREWLGLTLLALPALLVAMDMTALFLALPRLSADLGATSIEQLWISDGYGFMVAGFVITMGTLGDRIGRRKLLFVGGTAFALMSVVAAFSVSPLMLIVARLLLGIAGATLTPSTLALIGNMFRDPAQRGRAIAIWATCQFAGGALGPVLAGALLQHFWWGSVFLVAVPVMVALLVAGPFLLPEFSNPTGNRVDLASAGLSLAAVLLLVYGLKQLTVGDSHNPVVPLLSIAAGVVVAVAFVRRQLVLETPLLDLRLFANRAFTAVLISLVFAGVAMAGTGLLVTQYLQSVLGFTPLESALLFAPMGIGVAVGTMLAPALTRRMLPSTAIAGGLLISVLGCVLLTQVSATGGLPVAIAAVTVLALGTGPLFALGTGLVIGSVRPERAGSAAAMSETSNYFGGAFGIALLGAISAAVYRTQLAGFTGVPAAARETLAGAQAASAHLPAAQAYQLLQTAKDAFTSGVTICGIIAAVIFAALAVVVVRTGQRAETAAPESENAAQTAAPVAS</sequence>
<keyword evidence="5 7" id="KW-1133">Transmembrane helix</keyword>
<gene>
    <name evidence="9" type="ORF">GCM10009765_02500</name>
</gene>
<dbReference type="Gene3D" id="1.20.1250.20">
    <property type="entry name" value="MFS general substrate transporter like domains"/>
    <property type="match status" value="1"/>
</dbReference>
<feature type="transmembrane region" description="Helical" evidence="7">
    <location>
        <begin position="469"/>
        <end position="493"/>
    </location>
</feature>
<dbReference type="RefSeq" id="WP_344306317.1">
    <property type="nucleotide sequence ID" value="NZ_BAAANY010000001.1"/>
</dbReference>
<feature type="transmembrane region" description="Helical" evidence="7">
    <location>
        <begin position="15"/>
        <end position="39"/>
    </location>
</feature>
<feature type="transmembrane region" description="Helical" evidence="7">
    <location>
        <begin position="83"/>
        <end position="102"/>
    </location>
</feature>
<evidence type="ECO:0000256" key="4">
    <source>
        <dbReference type="ARBA" id="ARBA00022692"/>
    </source>
</evidence>
<feature type="transmembrane region" description="Helical" evidence="7">
    <location>
        <begin position="234"/>
        <end position="251"/>
    </location>
</feature>
<accession>A0ABP4RSB9</accession>
<keyword evidence="6 7" id="KW-0472">Membrane</keyword>
<keyword evidence="2" id="KW-0813">Transport</keyword>
<dbReference type="CDD" id="cd17321">
    <property type="entry name" value="MFS_MMR_MDR_like"/>
    <property type="match status" value="1"/>
</dbReference>
<feature type="transmembrane region" description="Helical" evidence="7">
    <location>
        <begin position="364"/>
        <end position="388"/>
    </location>
</feature>
<evidence type="ECO:0000313" key="10">
    <source>
        <dbReference type="Proteomes" id="UP001500618"/>
    </source>
</evidence>
<evidence type="ECO:0000256" key="7">
    <source>
        <dbReference type="SAM" id="Phobius"/>
    </source>
</evidence>
<dbReference type="Proteomes" id="UP001500618">
    <property type="component" value="Unassembled WGS sequence"/>
</dbReference>
<evidence type="ECO:0000259" key="8">
    <source>
        <dbReference type="PROSITE" id="PS50850"/>
    </source>
</evidence>
<feature type="transmembrane region" description="Helical" evidence="7">
    <location>
        <begin position="203"/>
        <end position="222"/>
    </location>
</feature>
<evidence type="ECO:0000313" key="9">
    <source>
        <dbReference type="EMBL" id="GAA1656546.1"/>
    </source>
</evidence>
<comment type="subcellular location">
    <subcellularLocation>
        <location evidence="1">Cell membrane</location>
        <topology evidence="1">Multi-pass membrane protein</topology>
    </subcellularLocation>
</comment>
<dbReference type="InterPro" id="IPR020846">
    <property type="entry name" value="MFS_dom"/>
</dbReference>
<feature type="transmembrane region" description="Helical" evidence="7">
    <location>
        <begin position="108"/>
        <end position="130"/>
    </location>
</feature>
<feature type="transmembrane region" description="Helical" evidence="7">
    <location>
        <begin position="142"/>
        <end position="161"/>
    </location>
</feature>
<feature type="transmembrane region" description="Helical" evidence="7">
    <location>
        <begin position="309"/>
        <end position="330"/>
    </location>
</feature>
<protein>
    <submittedName>
        <fullName evidence="9">MFS transporter</fullName>
    </submittedName>
</protein>
<dbReference type="EMBL" id="BAAANY010000001">
    <property type="protein sequence ID" value="GAA1656546.1"/>
    <property type="molecule type" value="Genomic_DNA"/>
</dbReference>
<evidence type="ECO:0000256" key="3">
    <source>
        <dbReference type="ARBA" id="ARBA00022475"/>
    </source>
</evidence>
<dbReference type="Pfam" id="PF07690">
    <property type="entry name" value="MFS_1"/>
    <property type="match status" value="1"/>
</dbReference>
<dbReference type="SUPFAM" id="SSF103473">
    <property type="entry name" value="MFS general substrate transporter"/>
    <property type="match status" value="1"/>
</dbReference>
<name>A0ABP4RSB9_9ACTN</name>
<dbReference type="InterPro" id="IPR011701">
    <property type="entry name" value="MFS"/>
</dbReference>
<feature type="transmembrane region" description="Helical" evidence="7">
    <location>
        <begin position="337"/>
        <end position="358"/>
    </location>
</feature>
<evidence type="ECO:0000256" key="2">
    <source>
        <dbReference type="ARBA" id="ARBA00022448"/>
    </source>
</evidence>
<feature type="transmembrane region" description="Helical" evidence="7">
    <location>
        <begin position="59"/>
        <end position="76"/>
    </location>
</feature>
<dbReference type="PROSITE" id="PS50850">
    <property type="entry name" value="MFS"/>
    <property type="match status" value="1"/>
</dbReference>
<feature type="transmembrane region" description="Helical" evidence="7">
    <location>
        <begin position="408"/>
        <end position="426"/>
    </location>
</feature>
<organism evidence="9 10">
    <name type="scientific">Fodinicola feengrottensis</name>
    <dbReference type="NCBI Taxonomy" id="435914"/>
    <lineage>
        <taxon>Bacteria</taxon>
        <taxon>Bacillati</taxon>
        <taxon>Actinomycetota</taxon>
        <taxon>Actinomycetes</taxon>
        <taxon>Mycobacteriales</taxon>
        <taxon>Fodinicola</taxon>
    </lineage>
</organism>
<reference evidence="10" key="1">
    <citation type="journal article" date="2019" name="Int. J. Syst. Evol. Microbiol.">
        <title>The Global Catalogue of Microorganisms (GCM) 10K type strain sequencing project: providing services to taxonomists for standard genome sequencing and annotation.</title>
        <authorList>
            <consortium name="The Broad Institute Genomics Platform"/>
            <consortium name="The Broad Institute Genome Sequencing Center for Infectious Disease"/>
            <person name="Wu L."/>
            <person name="Ma J."/>
        </authorList>
    </citation>
    <scope>NUCLEOTIDE SEQUENCE [LARGE SCALE GENOMIC DNA]</scope>
    <source>
        <strain evidence="10">JCM 14718</strain>
    </source>
</reference>
<keyword evidence="3" id="KW-1003">Cell membrane</keyword>
<keyword evidence="10" id="KW-1185">Reference proteome</keyword>
<feature type="transmembrane region" description="Helical" evidence="7">
    <location>
        <begin position="167"/>
        <end position="191"/>
    </location>
</feature>
<evidence type="ECO:0000256" key="5">
    <source>
        <dbReference type="ARBA" id="ARBA00022989"/>
    </source>
</evidence>
<evidence type="ECO:0000256" key="6">
    <source>
        <dbReference type="ARBA" id="ARBA00023136"/>
    </source>
</evidence>
<evidence type="ECO:0000256" key="1">
    <source>
        <dbReference type="ARBA" id="ARBA00004651"/>
    </source>
</evidence>
<proteinExistence type="predicted"/>
<keyword evidence="4 7" id="KW-0812">Transmembrane</keyword>